<dbReference type="Pfam" id="PF20356">
    <property type="entry name" value="DUF6651"/>
    <property type="match status" value="1"/>
</dbReference>
<keyword evidence="4" id="KW-1185">Reference proteome</keyword>
<name>A0AAW9SI70_9RHOB</name>
<reference evidence="3 4" key="1">
    <citation type="submission" date="2024-05" db="EMBL/GenBank/DDBJ databases">
        <title>Genome sequence of Ponticoccus litoralis KCCM 90028.</title>
        <authorList>
            <person name="Kim J.M."/>
            <person name="Lee J.K."/>
            <person name="Choi B.J."/>
            <person name="Bayburt H."/>
            <person name="Baek J.H."/>
            <person name="Jeon C.O."/>
        </authorList>
    </citation>
    <scope>NUCLEOTIDE SEQUENCE [LARGE SCALE GENOMIC DNA]</scope>
    <source>
        <strain evidence="3 4">KCCM 90028</strain>
    </source>
</reference>
<sequence length="94" mass="9298">MEDGKVVARDASGNPIYSDANPGSFADFDEALGKLVGASPFRDSILKGANQSGSGSQGAGSGGGGAKTLSRAQFDALDGAAKASHMADGYTVTD</sequence>
<feature type="region of interest" description="Disordered" evidence="1">
    <location>
        <begin position="46"/>
        <end position="68"/>
    </location>
</feature>
<evidence type="ECO:0000313" key="4">
    <source>
        <dbReference type="Proteomes" id="UP001428774"/>
    </source>
</evidence>
<evidence type="ECO:0000256" key="1">
    <source>
        <dbReference type="SAM" id="MobiDB-lite"/>
    </source>
</evidence>
<dbReference type="AlphaFoldDB" id="A0AAW9SI70"/>
<accession>A0AAW9SI70</accession>
<organism evidence="3 4">
    <name type="scientific">Ponticoccus litoralis</name>
    <dbReference type="NCBI Taxonomy" id="422297"/>
    <lineage>
        <taxon>Bacteria</taxon>
        <taxon>Pseudomonadati</taxon>
        <taxon>Pseudomonadota</taxon>
        <taxon>Alphaproteobacteria</taxon>
        <taxon>Rhodobacterales</taxon>
        <taxon>Roseobacteraceae</taxon>
        <taxon>Ponticoccus</taxon>
    </lineage>
</organism>
<feature type="region of interest" description="Disordered" evidence="1">
    <location>
        <begin position="1"/>
        <end position="23"/>
    </location>
</feature>
<dbReference type="RefSeq" id="WP_347167911.1">
    <property type="nucleotide sequence ID" value="NZ_JBDNCH010000002.1"/>
</dbReference>
<protein>
    <submittedName>
        <fullName evidence="3">DUF6651 domain-containing protein</fullName>
    </submittedName>
</protein>
<dbReference type="InterPro" id="IPR046593">
    <property type="entry name" value="DUF6651"/>
</dbReference>
<evidence type="ECO:0000313" key="3">
    <source>
        <dbReference type="EMBL" id="MEN9060012.1"/>
    </source>
</evidence>
<feature type="domain" description="DUF6651" evidence="2">
    <location>
        <begin position="1"/>
        <end position="59"/>
    </location>
</feature>
<evidence type="ECO:0000259" key="2">
    <source>
        <dbReference type="Pfam" id="PF20356"/>
    </source>
</evidence>
<feature type="compositionally biased region" description="Gly residues" evidence="1">
    <location>
        <begin position="55"/>
        <end position="66"/>
    </location>
</feature>
<proteinExistence type="predicted"/>
<gene>
    <name evidence="3" type="ORF">ABFB10_02140</name>
</gene>
<comment type="caution">
    <text evidence="3">The sequence shown here is derived from an EMBL/GenBank/DDBJ whole genome shotgun (WGS) entry which is preliminary data.</text>
</comment>
<dbReference type="Proteomes" id="UP001428774">
    <property type="component" value="Unassembled WGS sequence"/>
</dbReference>
<dbReference type="EMBL" id="JBDNCH010000002">
    <property type="protein sequence ID" value="MEN9060012.1"/>
    <property type="molecule type" value="Genomic_DNA"/>
</dbReference>